<evidence type="ECO:0000313" key="2">
    <source>
        <dbReference type="Proteomes" id="UP000198280"/>
    </source>
</evidence>
<name>A0A239NMC0_9ACTN</name>
<proteinExistence type="predicted"/>
<dbReference type="EMBL" id="FZOF01000039">
    <property type="protein sequence ID" value="SNT55249.1"/>
    <property type="molecule type" value="Genomic_DNA"/>
</dbReference>
<dbReference type="Proteomes" id="UP000198280">
    <property type="component" value="Unassembled WGS sequence"/>
</dbReference>
<evidence type="ECO:0000313" key="1">
    <source>
        <dbReference type="EMBL" id="SNT55249.1"/>
    </source>
</evidence>
<accession>A0A239NMC0</accession>
<reference evidence="1 2" key="1">
    <citation type="submission" date="2017-06" db="EMBL/GenBank/DDBJ databases">
        <authorList>
            <person name="Kim H.J."/>
            <person name="Triplett B.A."/>
        </authorList>
    </citation>
    <scope>NUCLEOTIDE SEQUENCE [LARGE SCALE GENOMIC DNA]</scope>
    <source>
        <strain evidence="1 2">CGMCC 4.1858</strain>
    </source>
</reference>
<organism evidence="1 2">
    <name type="scientific">Actinacidiphila glaucinigra</name>
    <dbReference type="NCBI Taxonomy" id="235986"/>
    <lineage>
        <taxon>Bacteria</taxon>
        <taxon>Bacillati</taxon>
        <taxon>Actinomycetota</taxon>
        <taxon>Actinomycetes</taxon>
        <taxon>Kitasatosporales</taxon>
        <taxon>Streptomycetaceae</taxon>
        <taxon>Actinacidiphila</taxon>
    </lineage>
</organism>
<keyword evidence="2" id="KW-1185">Reference proteome</keyword>
<gene>
    <name evidence="1" type="ORF">SAMN05216252_13916</name>
</gene>
<sequence length="35" mass="3683">MRVRGLRRPPTDDSARTGPIALRMLPVPAAGEGAP</sequence>
<protein>
    <submittedName>
        <fullName evidence="1">Uncharacterized protein</fullName>
    </submittedName>
</protein>
<dbReference type="AlphaFoldDB" id="A0A239NMC0"/>